<dbReference type="KEGG" id="agv:OJF2_16420"/>
<accession>A0A5B9VZE6</accession>
<keyword evidence="2" id="KW-1185">Reference proteome</keyword>
<gene>
    <name evidence="1" type="ORF">OJF2_16420</name>
</gene>
<name>A0A5B9VZE6_9BACT</name>
<proteinExistence type="predicted"/>
<organism evidence="1 2">
    <name type="scientific">Aquisphaera giovannonii</name>
    <dbReference type="NCBI Taxonomy" id="406548"/>
    <lineage>
        <taxon>Bacteria</taxon>
        <taxon>Pseudomonadati</taxon>
        <taxon>Planctomycetota</taxon>
        <taxon>Planctomycetia</taxon>
        <taxon>Isosphaerales</taxon>
        <taxon>Isosphaeraceae</taxon>
        <taxon>Aquisphaera</taxon>
    </lineage>
</organism>
<evidence type="ECO:0008006" key="3">
    <source>
        <dbReference type="Google" id="ProtNLM"/>
    </source>
</evidence>
<dbReference type="EMBL" id="CP042997">
    <property type="protein sequence ID" value="QEH33145.1"/>
    <property type="molecule type" value="Genomic_DNA"/>
</dbReference>
<protein>
    <recommendedName>
        <fullName evidence="3">Carboxypeptidase regulatory-like domain-containing protein</fullName>
    </recommendedName>
</protein>
<dbReference type="PROSITE" id="PS51257">
    <property type="entry name" value="PROKAR_LIPOPROTEIN"/>
    <property type="match status" value="1"/>
</dbReference>
<reference evidence="1 2" key="1">
    <citation type="submission" date="2019-08" db="EMBL/GenBank/DDBJ databases">
        <title>Deep-cultivation of Planctomycetes and their phenomic and genomic characterization uncovers novel biology.</title>
        <authorList>
            <person name="Wiegand S."/>
            <person name="Jogler M."/>
            <person name="Boedeker C."/>
            <person name="Pinto D."/>
            <person name="Vollmers J."/>
            <person name="Rivas-Marin E."/>
            <person name="Kohn T."/>
            <person name="Peeters S.H."/>
            <person name="Heuer A."/>
            <person name="Rast P."/>
            <person name="Oberbeckmann S."/>
            <person name="Bunk B."/>
            <person name="Jeske O."/>
            <person name="Meyerdierks A."/>
            <person name="Storesund J.E."/>
            <person name="Kallscheuer N."/>
            <person name="Luecker S."/>
            <person name="Lage O.M."/>
            <person name="Pohl T."/>
            <person name="Merkel B.J."/>
            <person name="Hornburger P."/>
            <person name="Mueller R.-W."/>
            <person name="Bruemmer F."/>
            <person name="Labrenz M."/>
            <person name="Spormann A.M."/>
            <person name="Op den Camp H."/>
            <person name="Overmann J."/>
            <person name="Amann R."/>
            <person name="Jetten M.S.M."/>
            <person name="Mascher T."/>
            <person name="Medema M.H."/>
            <person name="Devos D.P."/>
            <person name="Kaster A.-K."/>
            <person name="Ovreas L."/>
            <person name="Rohde M."/>
            <person name="Galperin M.Y."/>
            <person name="Jogler C."/>
        </authorList>
    </citation>
    <scope>NUCLEOTIDE SEQUENCE [LARGE SCALE GENOMIC DNA]</scope>
    <source>
        <strain evidence="1 2">OJF2</strain>
    </source>
</reference>
<sequence>MRSRETWIGIFTVCALALGAGCSGPEDDLPREPVSGTVSLDGKPLPGGTITFTPAGGGASAGGATIKDGSFSIGREGGLVPGNYAVAIYASDRPEGQERPKQAGGLKEFKVAKELIPAKYNAKSELKAEIKKGGGNALQFALDSK</sequence>
<evidence type="ECO:0000313" key="1">
    <source>
        <dbReference type="EMBL" id="QEH33145.1"/>
    </source>
</evidence>
<dbReference type="OrthoDB" id="291487at2"/>
<dbReference type="AlphaFoldDB" id="A0A5B9VZE6"/>
<evidence type="ECO:0000313" key="2">
    <source>
        <dbReference type="Proteomes" id="UP000324233"/>
    </source>
</evidence>
<dbReference type="Proteomes" id="UP000324233">
    <property type="component" value="Chromosome"/>
</dbReference>
<dbReference type="RefSeq" id="WP_148592826.1">
    <property type="nucleotide sequence ID" value="NZ_CP042997.1"/>
</dbReference>